<organism evidence="1 2">
    <name type="scientific">Flavobacterium chungbukense</name>
    <dbReference type="NCBI Taxonomy" id="877464"/>
    <lineage>
        <taxon>Bacteria</taxon>
        <taxon>Pseudomonadati</taxon>
        <taxon>Bacteroidota</taxon>
        <taxon>Flavobacteriia</taxon>
        <taxon>Flavobacteriales</taxon>
        <taxon>Flavobacteriaceae</taxon>
        <taxon>Flavobacterium</taxon>
    </lineage>
</organism>
<accession>A0ABP7XSP2</accession>
<keyword evidence="2" id="KW-1185">Reference proteome</keyword>
<dbReference type="RefSeq" id="WP_229352580.1">
    <property type="nucleotide sequence ID" value="NZ_BAABAO010000003.1"/>
</dbReference>
<evidence type="ECO:0000313" key="1">
    <source>
        <dbReference type="EMBL" id="GAA4125135.1"/>
    </source>
</evidence>
<reference evidence="2" key="1">
    <citation type="journal article" date="2019" name="Int. J. Syst. Evol. Microbiol.">
        <title>The Global Catalogue of Microorganisms (GCM) 10K type strain sequencing project: providing services to taxonomists for standard genome sequencing and annotation.</title>
        <authorList>
            <consortium name="The Broad Institute Genomics Platform"/>
            <consortium name="The Broad Institute Genome Sequencing Center for Infectious Disease"/>
            <person name="Wu L."/>
            <person name="Ma J."/>
        </authorList>
    </citation>
    <scope>NUCLEOTIDE SEQUENCE [LARGE SCALE GENOMIC DNA]</scope>
    <source>
        <strain evidence="2">JCM 17386</strain>
    </source>
</reference>
<sequence length="143" mass="17328">MSIRKLKIQPFENLDSFKIDMLQLLKIYEYNKNCLLDFETRLDNYLNRNKDTEIEIKIDLEKFYKSIYDKKFRTFERYKREIPENYPMGGSNMETQAYYDPIVCDDQYYKDVEKTEKDAQSELSSMLLEIEYLNSKKGISILF</sequence>
<proteinExistence type="predicted"/>
<protein>
    <submittedName>
        <fullName evidence="1">Uncharacterized protein</fullName>
    </submittedName>
</protein>
<gene>
    <name evidence="1" type="ORF">GCM10022250_10640</name>
</gene>
<dbReference type="EMBL" id="BAABAO010000003">
    <property type="protein sequence ID" value="GAA4125135.1"/>
    <property type="molecule type" value="Genomic_DNA"/>
</dbReference>
<evidence type="ECO:0000313" key="2">
    <source>
        <dbReference type="Proteomes" id="UP001501333"/>
    </source>
</evidence>
<comment type="caution">
    <text evidence="1">The sequence shown here is derived from an EMBL/GenBank/DDBJ whole genome shotgun (WGS) entry which is preliminary data.</text>
</comment>
<dbReference type="Proteomes" id="UP001501333">
    <property type="component" value="Unassembled WGS sequence"/>
</dbReference>
<name>A0ABP7XSP2_9FLAO</name>